<keyword evidence="5 7" id="KW-1133">Transmembrane helix</keyword>
<evidence type="ECO:0000259" key="8">
    <source>
        <dbReference type="Pfam" id="PF02687"/>
    </source>
</evidence>
<feature type="transmembrane region" description="Helical" evidence="7">
    <location>
        <begin position="20"/>
        <end position="40"/>
    </location>
</feature>
<gene>
    <name evidence="10" type="ORF">A2V91_03825</name>
</gene>
<evidence type="ECO:0000256" key="3">
    <source>
        <dbReference type="ARBA" id="ARBA00022475"/>
    </source>
</evidence>
<evidence type="ECO:0000256" key="5">
    <source>
        <dbReference type="ARBA" id="ARBA00022989"/>
    </source>
</evidence>
<comment type="similarity">
    <text evidence="2">Belongs to the ABC-4 integral membrane protein family. LolC/E subfamily.</text>
</comment>
<keyword evidence="4 7" id="KW-0812">Transmembrane</keyword>
<reference evidence="10 11" key="1">
    <citation type="journal article" date="2016" name="Nat. Commun.">
        <title>Thousands of microbial genomes shed light on interconnected biogeochemical processes in an aquifer system.</title>
        <authorList>
            <person name="Anantharaman K."/>
            <person name="Brown C.T."/>
            <person name="Hug L.A."/>
            <person name="Sharon I."/>
            <person name="Castelle C.J."/>
            <person name="Probst A.J."/>
            <person name="Thomas B.C."/>
            <person name="Singh A."/>
            <person name="Wilkins M.J."/>
            <person name="Karaoz U."/>
            <person name="Brodie E.L."/>
            <person name="Williams K.H."/>
            <person name="Hubbard S.S."/>
            <person name="Banfield J.F."/>
        </authorList>
    </citation>
    <scope>NUCLEOTIDE SEQUENCE [LARGE SCALE GENOMIC DNA]</scope>
</reference>
<sequence length="376" mass="41197">MRLTLDIALTHLLHRKRQSVVSVLGIAMGVGFFIAMAALMQGFQRYFVAKTIDVSPHVIMKDEYRVPPRQPVEALYEGGAVRLLNIQPLDERRGIKNGMAVAEAIATQPGVVVAPTLVGQVFLRFGSKDVSTTLYGIDPVRERRVTQIERDLVQGRLDGLLTAANGIILGHGLAAKLGVGMGDTVSAISSVGTILKMKVVGIFRSGITTKDNFESYTLLKKAQILHDRPNVVNELRLRLADIEQAAPLAASLEARYRYRSESWEETNKNILGIFVIQNGIMYSTVSAILIVAAFGIFNIITTVIHEKERDIAILKSMGFAEGPIRNIFVLEGLVVGVVGTLIGWVLGFGLTELLGSIRFRLEGFVTSEGFVLYYTI</sequence>
<accession>A0A1F6T391</accession>
<feature type="domain" description="ABC3 transporter permease C-terminal" evidence="8">
    <location>
        <begin position="286"/>
        <end position="358"/>
    </location>
</feature>
<feature type="transmembrane region" description="Helical" evidence="7">
    <location>
        <begin position="280"/>
        <end position="304"/>
    </location>
</feature>
<dbReference type="Pfam" id="PF02687">
    <property type="entry name" value="FtsX"/>
    <property type="match status" value="1"/>
</dbReference>
<dbReference type="PANTHER" id="PTHR30489">
    <property type="entry name" value="LIPOPROTEIN-RELEASING SYSTEM TRANSMEMBRANE PROTEIN LOLE"/>
    <property type="match status" value="1"/>
</dbReference>
<proteinExistence type="inferred from homology"/>
<dbReference type="Pfam" id="PF12704">
    <property type="entry name" value="MacB_PCD"/>
    <property type="match status" value="1"/>
</dbReference>
<evidence type="ECO:0000256" key="4">
    <source>
        <dbReference type="ARBA" id="ARBA00022692"/>
    </source>
</evidence>
<dbReference type="Proteomes" id="UP000179334">
    <property type="component" value="Unassembled WGS sequence"/>
</dbReference>
<dbReference type="EMBL" id="MFSR01000042">
    <property type="protein sequence ID" value="OGI39621.1"/>
    <property type="molecule type" value="Genomic_DNA"/>
</dbReference>
<evidence type="ECO:0000313" key="11">
    <source>
        <dbReference type="Proteomes" id="UP000179334"/>
    </source>
</evidence>
<keyword evidence="3" id="KW-1003">Cell membrane</keyword>
<evidence type="ECO:0000259" key="9">
    <source>
        <dbReference type="Pfam" id="PF12704"/>
    </source>
</evidence>
<comment type="caution">
    <text evidence="10">The sequence shown here is derived from an EMBL/GenBank/DDBJ whole genome shotgun (WGS) entry which is preliminary data.</text>
</comment>
<dbReference type="InterPro" id="IPR051447">
    <property type="entry name" value="Lipoprotein-release_system"/>
</dbReference>
<dbReference type="PANTHER" id="PTHR30489:SF0">
    <property type="entry name" value="LIPOPROTEIN-RELEASING SYSTEM TRANSMEMBRANE PROTEIN LOLE"/>
    <property type="match status" value="1"/>
</dbReference>
<keyword evidence="6 7" id="KW-0472">Membrane</keyword>
<organism evidence="10 11">
    <name type="scientific">Candidatus Muproteobacteria bacterium RBG_16_64_10</name>
    <dbReference type="NCBI Taxonomy" id="1817757"/>
    <lineage>
        <taxon>Bacteria</taxon>
        <taxon>Pseudomonadati</taxon>
        <taxon>Pseudomonadota</taxon>
        <taxon>Candidatus Muproteobacteria</taxon>
    </lineage>
</organism>
<evidence type="ECO:0000256" key="7">
    <source>
        <dbReference type="SAM" id="Phobius"/>
    </source>
</evidence>
<evidence type="ECO:0000256" key="1">
    <source>
        <dbReference type="ARBA" id="ARBA00004651"/>
    </source>
</evidence>
<protein>
    <submittedName>
        <fullName evidence="10">ABC transporter</fullName>
    </submittedName>
</protein>
<evidence type="ECO:0000256" key="6">
    <source>
        <dbReference type="ARBA" id="ARBA00023136"/>
    </source>
</evidence>
<dbReference type="GO" id="GO:0044874">
    <property type="term" value="P:lipoprotein localization to outer membrane"/>
    <property type="evidence" value="ECO:0007669"/>
    <property type="project" value="TreeGrafter"/>
</dbReference>
<dbReference type="InterPro" id="IPR025857">
    <property type="entry name" value="MacB_PCD"/>
</dbReference>
<comment type="subcellular location">
    <subcellularLocation>
        <location evidence="1">Cell membrane</location>
        <topology evidence="1">Multi-pass membrane protein</topology>
    </subcellularLocation>
</comment>
<feature type="non-terminal residue" evidence="10">
    <location>
        <position position="376"/>
    </location>
</feature>
<name>A0A1F6T391_9PROT</name>
<dbReference type="GO" id="GO:0098797">
    <property type="term" value="C:plasma membrane protein complex"/>
    <property type="evidence" value="ECO:0007669"/>
    <property type="project" value="TreeGrafter"/>
</dbReference>
<dbReference type="AlphaFoldDB" id="A0A1F6T391"/>
<feature type="transmembrane region" description="Helical" evidence="7">
    <location>
        <begin position="324"/>
        <end position="350"/>
    </location>
</feature>
<dbReference type="InterPro" id="IPR003838">
    <property type="entry name" value="ABC3_permease_C"/>
</dbReference>
<evidence type="ECO:0000313" key="10">
    <source>
        <dbReference type="EMBL" id="OGI39621.1"/>
    </source>
</evidence>
<feature type="domain" description="MacB-like periplasmic core" evidence="9">
    <location>
        <begin position="19"/>
        <end position="254"/>
    </location>
</feature>
<evidence type="ECO:0000256" key="2">
    <source>
        <dbReference type="ARBA" id="ARBA00005236"/>
    </source>
</evidence>